<accession>C0EHK3</accession>
<sequence length="50" mass="5894">MKYPQQNREIFHYKLFIISIILQNGKISAQKRKSRAGISVAKEGERNKFK</sequence>
<gene>
    <name evidence="2" type="ORF">CLOSTMETH_03348</name>
</gene>
<name>C0EHK3_9FIRM</name>
<protein>
    <submittedName>
        <fullName evidence="2">Uncharacterized protein</fullName>
    </submittedName>
</protein>
<feature type="region of interest" description="Disordered" evidence="1">
    <location>
        <begin position="29"/>
        <end position="50"/>
    </location>
</feature>
<dbReference type="Proteomes" id="UP000003340">
    <property type="component" value="Unassembled WGS sequence"/>
</dbReference>
<evidence type="ECO:0000313" key="2">
    <source>
        <dbReference type="EMBL" id="EEG29021.1"/>
    </source>
</evidence>
<comment type="caution">
    <text evidence="2">The sequence shown here is derived from an EMBL/GenBank/DDBJ whole genome shotgun (WGS) entry which is preliminary data.</text>
</comment>
<evidence type="ECO:0000256" key="1">
    <source>
        <dbReference type="SAM" id="MobiDB-lite"/>
    </source>
</evidence>
<evidence type="ECO:0000313" key="3">
    <source>
        <dbReference type="Proteomes" id="UP000003340"/>
    </source>
</evidence>
<keyword evidence="3" id="KW-1185">Reference proteome</keyword>
<reference evidence="2 3" key="2">
    <citation type="submission" date="2009-02" db="EMBL/GenBank/DDBJ databases">
        <title>Draft genome sequence of Clostridium methylpentosum (DSM 5476).</title>
        <authorList>
            <person name="Sudarsanam P."/>
            <person name="Ley R."/>
            <person name="Guruge J."/>
            <person name="Turnbaugh P.J."/>
            <person name="Mahowald M."/>
            <person name="Liep D."/>
            <person name="Gordon J."/>
        </authorList>
    </citation>
    <scope>NUCLEOTIDE SEQUENCE [LARGE SCALE GENOMIC DNA]</scope>
    <source>
        <strain evidence="2 3">DSM 5476</strain>
    </source>
</reference>
<reference evidence="2 3" key="1">
    <citation type="submission" date="2009-01" db="EMBL/GenBank/DDBJ databases">
        <authorList>
            <person name="Fulton L."/>
            <person name="Clifton S."/>
            <person name="Fulton B."/>
            <person name="Xu J."/>
            <person name="Minx P."/>
            <person name="Pepin K.H."/>
            <person name="Johnson M."/>
            <person name="Bhonagiri V."/>
            <person name="Nash W.E."/>
            <person name="Mardis E.R."/>
            <person name="Wilson R.K."/>
        </authorList>
    </citation>
    <scope>NUCLEOTIDE SEQUENCE [LARGE SCALE GENOMIC DNA]</scope>
    <source>
        <strain evidence="2 3">DSM 5476</strain>
    </source>
</reference>
<dbReference type="STRING" id="537013.CLOSTMETH_03348"/>
<dbReference type="HOGENOM" id="CLU_3116406_0_0_9"/>
<proteinExistence type="predicted"/>
<dbReference type="AlphaFoldDB" id="C0EHK3"/>
<organism evidence="2 3">
    <name type="scientific">[Clostridium] methylpentosum DSM 5476</name>
    <dbReference type="NCBI Taxonomy" id="537013"/>
    <lineage>
        <taxon>Bacteria</taxon>
        <taxon>Bacillati</taxon>
        <taxon>Bacillota</taxon>
        <taxon>Clostridia</taxon>
        <taxon>Eubacteriales</taxon>
        <taxon>Oscillospiraceae</taxon>
        <taxon>Oscillospiraceae incertae sedis</taxon>
    </lineage>
</organism>
<dbReference type="EMBL" id="ACEC01000118">
    <property type="protein sequence ID" value="EEG29021.1"/>
    <property type="molecule type" value="Genomic_DNA"/>
</dbReference>